<feature type="transmembrane region" description="Helical" evidence="2">
    <location>
        <begin position="166"/>
        <end position="190"/>
    </location>
</feature>
<dbReference type="HOGENOM" id="CLU_887656_0_0_11"/>
<dbReference type="InterPro" id="IPR025241">
    <property type="entry name" value="DUF4190"/>
</dbReference>
<feature type="compositionally biased region" description="Polar residues" evidence="1">
    <location>
        <begin position="1"/>
        <end position="10"/>
    </location>
</feature>
<feature type="compositionally biased region" description="Pro residues" evidence="1">
    <location>
        <begin position="92"/>
        <end position="107"/>
    </location>
</feature>
<reference evidence="6" key="1">
    <citation type="submission" date="2011-04" db="EMBL/GenBank/DDBJ databases">
        <title>Complete sequence of Cellvibrio gilvus ATCC 13127.</title>
        <authorList>
            <person name="Lucas S."/>
            <person name="Han J."/>
            <person name="Lapidus A."/>
            <person name="Cheng J.-F."/>
            <person name="Goodwin L."/>
            <person name="Pitluck S."/>
            <person name="Peters L."/>
            <person name="Munk A."/>
            <person name="Detter J.C."/>
            <person name="Han C."/>
            <person name="Tapia R."/>
            <person name="Land M."/>
            <person name="Hauser L."/>
            <person name="Kyrpides N."/>
            <person name="Ivanova N."/>
            <person name="Ovchinnikova G."/>
            <person name="Pagani I."/>
            <person name="Mead D."/>
            <person name="Brumm P."/>
            <person name="Woyke T."/>
        </authorList>
    </citation>
    <scope>NUCLEOTIDE SEQUENCE [LARGE SCALE GENOMIC DNA]</scope>
    <source>
        <strain evidence="6">ATCC 13127 / NRRL B-14078</strain>
    </source>
</reference>
<feature type="compositionally biased region" description="Pro residues" evidence="1">
    <location>
        <begin position="57"/>
        <end position="84"/>
    </location>
</feature>
<gene>
    <name evidence="5" type="ordered locus">Celgi_3158</name>
</gene>
<dbReference type="AlphaFoldDB" id="F8A7W6"/>
<keyword evidence="2" id="KW-1133">Transmembrane helix</keyword>
<evidence type="ECO:0008006" key="7">
    <source>
        <dbReference type="Google" id="ProtNLM"/>
    </source>
</evidence>
<dbReference type="eggNOG" id="ENOG5033A46">
    <property type="taxonomic scope" value="Bacteria"/>
</dbReference>
<evidence type="ECO:0000259" key="4">
    <source>
        <dbReference type="Pfam" id="PF13845"/>
    </source>
</evidence>
<dbReference type="STRING" id="593907.Celgi_3158"/>
<dbReference type="Proteomes" id="UP000000485">
    <property type="component" value="Chromosome"/>
</dbReference>
<feature type="region of interest" description="Disordered" evidence="1">
    <location>
        <begin position="1"/>
        <end position="107"/>
    </location>
</feature>
<feature type="compositionally biased region" description="Pro residues" evidence="1">
    <location>
        <begin position="14"/>
        <end position="31"/>
    </location>
</feature>
<keyword evidence="2" id="KW-0812">Transmembrane</keyword>
<name>F8A7W6_CELGA</name>
<protein>
    <recommendedName>
        <fullName evidence="7">Septum formation-related domain-containing protein</fullName>
    </recommendedName>
</protein>
<evidence type="ECO:0000256" key="1">
    <source>
        <dbReference type="SAM" id="MobiDB-lite"/>
    </source>
</evidence>
<proteinExistence type="predicted"/>
<dbReference type="InterPro" id="IPR026004">
    <property type="entry name" value="Septum_form"/>
</dbReference>
<dbReference type="EMBL" id="CP002665">
    <property type="protein sequence ID" value="AEI13649.1"/>
    <property type="molecule type" value="Genomic_DNA"/>
</dbReference>
<feature type="transmembrane region" description="Helical" evidence="2">
    <location>
        <begin position="130"/>
        <end position="154"/>
    </location>
</feature>
<dbReference type="Pfam" id="PF13828">
    <property type="entry name" value="DUF4190"/>
    <property type="match status" value="1"/>
</dbReference>
<sequence length="313" mass="31757">MSTDQPAPTNGGQPVPPAAGPGAPPDQPGPWAPAGSAPAQPSLPSYSAAAPTAGVASPPPGHPQPYPSGPPRPYPSGHPQPYPGQPTTAYPQVPPYGATPPPGYGPYGPPGYGPGGYGPGYAAPPKQDGFAVAGFILSLLGGSVLAIIFGIMGIRRTRDGRAKGRGMAIAAVVIGPIWLVLQIVGAVYALKAGAASTYAVGDCVRISADGELDDGTAPTLPEVACSTSHGGEVYAVKDLPGDSYPGVEELETTADAFCATEFERFVGLPIEQSELTYYYLYPRGVGWRAGDHEVVCLVISPVDVTGTLRGAAS</sequence>
<organism evidence="5 6">
    <name type="scientific">Cellulomonas gilvus (strain ATCC 13127 / NRRL B-14078)</name>
    <name type="common">Cellvibrio gilvus</name>
    <dbReference type="NCBI Taxonomy" id="593907"/>
    <lineage>
        <taxon>Bacteria</taxon>
        <taxon>Bacillati</taxon>
        <taxon>Actinomycetota</taxon>
        <taxon>Actinomycetes</taxon>
        <taxon>Micrococcales</taxon>
        <taxon>Cellulomonadaceae</taxon>
        <taxon>Cellulomonas</taxon>
    </lineage>
</organism>
<dbReference type="Pfam" id="PF13845">
    <property type="entry name" value="Septum_form"/>
    <property type="match status" value="1"/>
</dbReference>
<evidence type="ECO:0000256" key="2">
    <source>
        <dbReference type="SAM" id="Phobius"/>
    </source>
</evidence>
<feature type="domain" description="DUF4190" evidence="3">
    <location>
        <begin position="131"/>
        <end position="184"/>
    </location>
</feature>
<dbReference type="KEGG" id="cga:Celgi_3158"/>
<keyword evidence="6" id="KW-1185">Reference proteome</keyword>
<evidence type="ECO:0000313" key="5">
    <source>
        <dbReference type="EMBL" id="AEI13649.1"/>
    </source>
</evidence>
<accession>F8A7W6</accession>
<evidence type="ECO:0000259" key="3">
    <source>
        <dbReference type="Pfam" id="PF13828"/>
    </source>
</evidence>
<feature type="domain" description="Septum formation-related" evidence="4">
    <location>
        <begin position="194"/>
        <end position="296"/>
    </location>
</feature>
<keyword evidence="2" id="KW-0472">Membrane</keyword>
<feature type="compositionally biased region" description="Low complexity" evidence="1">
    <location>
        <begin position="32"/>
        <end position="45"/>
    </location>
</feature>
<evidence type="ECO:0000313" key="6">
    <source>
        <dbReference type="Proteomes" id="UP000000485"/>
    </source>
</evidence>